<accession>A0A2N1LQ81</accession>
<evidence type="ECO:0000313" key="2">
    <source>
        <dbReference type="Proteomes" id="UP000233469"/>
    </source>
</evidence>
<name>A0A2N1LQ81_9GLOM</name>
<dbReference type="VEuPathDB" id="FungiDB:RhiirFUN_006506"/>
<dbReference type="EMBL" id="LLXL01008415">
    <property type="protein sequence ID" value="PKK51541.1"/>
    <property type="molecule type" value="Genomic_DNA"/>
</dbReference>
<sequence length="81" mass="9323">MLQNVTKMLHLRYNVAFSQNFIRFAKSDNVVTMLFQKIAQLPSDYKKMINSLLESFHQDESNGSKIVSLGSILAELLHKNH</sequence>
<protein>
    <submittedName>
        <fullName evidence="1">Uncharacterized protein</fullName>
    </submittedName>
</protein>
<organism evidence="1 2">
    <name type="scientific">Rhizophagus irregularis</name>
    <dbReference type="NCBI Taxonomy" id="588596"/>
    <lineage>
        <taxon>Eukaryota</taxon>
        <taxon>Fungi</taxon>
        <taxon>Fungi incertae sedis</taxon>
        <taxon>Mucoromycota</taxon>
        <taxon>Glomeromycotina</taxon>
        <taxon>Glomeromycetes</taxon>
        <taxon>Glomerales</taxon>
        <taxon>Glomeraceae</taxon>
        <taxon>Rhizophagus</taxon>
    </lineage>
</organism>
<dbReference type="AlphaFoldDB" id="A0A2N1LQ81"/>
<evidence type="ECO:0000313" key="1">
    <source>
        <dbReference type="EMBL" id="PKK51541.1"/>
    </source>
</evidence>
<reference evidence="1 2" key="2">
    <citation type="submission" date="2017-10" db="EMBL/GenBank/DDBJ databases">
        <title>Extensive intraspecific genome diversity in a model arbuscular mycorrhizal fungus.</title>
        <authorList>
            <person name="Chen E.C.H."/>
            <person name="Morin E."/>
            <person name="Baudet D."/>
            <person name="Noel J."/>
            <person name="Ndikumana S."/>
            <person name="Charron P."/>
            <person name="St-Onge C."/>
            <person name="Giorgi J."/>
            <person name="Grigoriev I.V."/>
            <person name="Roux C."/>
            <person name="Martin F.M."/>
            <person name="Corradi N."/>
        </authorList>
    </citation>
    <scope>NUCLEOTIDE SEQUENCE [LARGE SCALE GENOMIC DNA]</scope>
    <source>
        <strain evidence="1 2">C2</strain>
    </source>
</reference>
<proteinExistence type="predicted"/>
<dbReference type="Proteomes" id="UP000233469">
    <property type="component" value="Unassembled WGS sequence"/>
</dbReference>
<comment type="caution">
    <text evidence="1">The sequence shown here is derived from an EMBL/GenBank/DDBJ whole genome shotgun (WGS) entry which is preliminary data.</text>
</comment>
<reference evidence="1 2" key="1">
    <citation type="submission" date="2016-04" db="EMBL/GenBank/DDBJ databases">
        <title>Genome analyses suggest a sexual origin of heterokaryosis in a supposedly ancient asexual fungus.</title>
        <authorList>
            <person name="Ropars J."/>
            <person name="Sedzielewska K."/>
            <person name="Noel J."/>
            <person name="Charron P."/>
            <person name="Farinelli L."/>
            <person name="Marton T."/>
            <person name="Kruger M."/>
            <person name="Pelin A."/>
            <person name="Brachmann A."/>
            <person name="Corradi N."/>
        </authorList>
    </citation>
    <scope>NUCLEOTIDE SEQUENCE [LARGE SCALE GENOMIC DNA]</scope>
    <source>
        <strain evidence="1 2">C2</strain>
    </source>
</reference>
<gene>
    <name evidence="1" type="ORF">RhiirC2_803288</name>
</gene>